<evidence type="ECO:0000256" key="2">
    <source>
        <dbReference type="ARBA" id="ARBA00007656"/>
    </source>
</evidence>
<evidence type="ECO:0000259" key="7">
    <source>
        <dbReference type="PROSITE" id="PS50198"/>
    </source>
</evidence>
<evidence type="ECO:0000256" key="5">
    <source>
        <dbReference type="PROSITE-ProRule" id="PRU00278"/>
    </source>
</evidence>
<gene>
    <name evidence="8" type="ORF">R5R33_15660</name>
</gene>
<dbReference type="PANTHER" id="PTHR47245:SF2">
    <property type="entry name" value="PEPTIDYL-PROLYL CIS-TRANS ISOMERASE HP_0175-RELATED"/>
    <property type="match status" value="1"/>
</dbReference>
<reference evidence="8 9" key="1">
    <citation type="submission" date="2023-10" db="EMBL/GenBank/DDBJ databases">
        <title>Description of Microbulbifer bruguierae sp. nov., isolated from the sediments of mangrove plant Bruguiera sexangula and comparative genomic analyses of the genus Microbulbifer.</title>
        <authorList>
            <person name="Long M."/>
        </authorList>
    </citation>
    <scope>NUCLEOTIDE SEQUENCE [LARGE SCALE GENOMIC DNA]</scope>
    <source>
        <strain evidence="8 9">SPO729</strain>
    </source>
</reference>
<evidence type="ECO:0000313" key="8">
    <source>
        <dbReference type="EMBL" id="WOX05162.1"/>
    </source>
</evidence>
<evidence type="ECO:0000256" key="4">
    <source>
        <dbReference type="ARBA" id="ARBA00023110"/>
    </source>
</evidence>
<keyword evidence="4 5" id="KW-0697">Rotamase</keyword>
<organism evidence="8 9">
    <name type="scientific">Microbulbifer pacificus</name>
    <dbReference type="NCBI Taxonomy" id="407164"/>
    <lineage>
        <taxon>Bacteria</taxon>
        <taxon>Pseudomonadati</taxon>
        <taxon>Pseudomonadota</taxon>
        <taxon>Gammaproteobacteria</taxon>
        <taxon>Cellvibrionales</taxon>
        <taxon>Microbulbiferaceae</taxon>
        <taxon>Microbulbifer</taxon>
    </lineage>
</organism>
<dbReference type="InterPro" id="IPR050245">
    <property type="entry name" value="PrsA_foldase"/>
</dbReference>
<feature type="region of interest" description="Disordered" evidence="6">
    <location>
        <begin position="276"/>
        <end position="298"/>
    </location>
</feature>
<dbReference type="InterPro" id="IPR027304">
    <property type="entry name" value="Trigger_fact/SurA_dom_sf"/>
</dbReference>
<keyword evidence="5 8" id="KW-0413">Isomerase</keyword>
<protein>
    <recommendedName>
        <fullName evidence="3">peptidylprolyl isomerase</fullName>
        <ecNumber evidence="3">5.2.1.8</ecNumber>
    </recommendedName>
</protein>
<evidence type="ECO:0000313" key="9">
    <source>
        <dbReference type="Proteomes" id="UP001302477"/>
    </source>
</evidence>
<sequence>MSLKKVPLLRDPLMHFALIGGLLFAIDGLFNAAGGSAEEIVITPNRIEHLTAVFERSWQRPPNGEELNKLVDNFVREEVLYREALKLGLEADDTVIRRRLRLKMEFLARDLVDAVEPESSELERFFQDHAERYRAPARVSFRQIYFSRDHRASPAEDARALMAALNTGADAAAGGDSHLLPRQFAQASPAEINNQLGVGFAEQLVQQPQGLWAGPIRSEYGEHLVLIEAYTPEATAEFASVRPQVLRDWQAQQHTDMLERQYQLLRDGYRVRLESPLESPLGGSPFGDTPETEEVVAR</sequence>
<dbReference type="EC" id="5.2.1.8" evidence="3"/>
<accession>A0AAU0MYN8</accession>
<evidence type="ECO:0000256" key="3">
    <source>
        <dbReference type="ARBA" id="ARBA00013194"/>
    </source>
</evidence>
<dbReference type="SUPFAM" id="SSF109998">
    <property type="entry name" value="Triger factor/SurA peptide-binding domain-like"/>
    <property type="match status" value="1"/>
</dbReference>
<keyword evidence="9" id="KW-1185">Reference proteome</keyword>
<evidence type="ECO:0000256" key="1">
    <source>
        <dbReference type="ARBA" id="ARBA00000971"/>
    </source>
</evidence>
<feature type="domain" description="PpiC" evidence="7">
    <location>
        <begin position="117"/>
        <end position="229"/>
    </location>
</feature>
<dbReference type="PANTHER" id="PTHR47245">
    <property type="entry name" value="PEPTIDYLPROLYL ISOMERASE"/>
    <property type="match status" value="1"/>
</dbReference>
<dbReference type="EMBL" id="CP137555">
    <property type="protein sequence ID" value="WOX05162.1"/>
    <property type="molecule type" value="Genomic_DNA"/>
</dbReference>
<dbReference type="RefSeq" id="WP_318953636.1">
    <property type="nucleotide sequence ID" value="NZ_CP137555.1"/>
</dbReference>
<comment type="catalytic activity">
    <reaction evidence="1">
        <text>[protein]-peptidylproline (omega=180) = [protein]-peptidylproline (omega=0)</text>
        <dbReference type="Rhea" id="RHEA:16237"/>
        <dbReference type="Rhea" id="RHEA-COMP:10747"/>
        <dbReference type="Rhea" id="RHEA-COMP:10748"/>
        <dbReference type="ChEBI" id="CHEBI:83833"/>
        <dbReference type="ChEBI" id="CHEBI:83834"/>
        <dbReference type="EC" id="5.2.1.8"/>
    </reaction>
</comment>
<dbReference type="PROSITE" id="PS50198">
    <property type="entry name" value="PPIC_PPIASE_2"/>
    <property type="match status" value="1"/>
</dbReference>
<dbReference type="Pfam" id="PF13145">
    <property type="entry name" value="Rotamase_2"/>
    <property type="match status" value="1"/>
</dbReference>
<dbReference type="AlphaFoldDB" id="A0AAU0MYN8"/>
<dbReference type="Proteomes" id="UP001302477">
    <property type="component" value="Chromosome"/>
</dbReference>
<dbReference type="GO" id="GO:0003755">
    <property type="term" value="F:peptidyl-prolyl cis-trans isomerase activity"/>
    <property type="evidence" value="ECO:0007669"/>
    <property type="project" value="UniProtKB-KW"/>
</dbReference>
<comment type="similarity">
    <text evidence="2">Belongs to the PpiC/parvulin rotamase family.</text>
</comment>
<dbReference type="KEGG" id="mpaf:R5R33_15660"/>
<name>A0AAU0MYN8_9GAMM</name>
<proteinExistence type="inferred from homology"/>
<evidence type="ECO:0000256" key="6">
    <source>
        <dbReference type="SAM" id="MobiDB-lite"/>
    </source>
</evidence>
<dbReference type="InterPro" id="IPR000297">
    <property type="entry name" value="PPIase_PpiC"/>
</dbReference>